<name>A0A9J2PN03_ASCLU</name>
<accession>A0A9J2PN03</accession>
<reference evidence="4" key="1">
    <citation type="submission" date="2023-03" db="UniProtKB">
        <authorList>
            <consortium name="WormBaseParasite"/>
        </authorList>
    </citation>
    <scope>IDENTIFICATION</scope>
</reference>
<evidence type="ECO:0000313" key="4">
    <source>
        <dbReference type="WBParaSite" id="ALUE_0001133201-mRNA-1"/>
    </source>
</evidence>
<organism evidence="3 4">
    <name type="scientific">Ascaris lumbricoides</name>
    <name type="common">Giant roundworm</name>
    <dbReference type="NCBI Taxonomy" id="6252"/>
    <lineage>
        <taxon>Eukaryota</taxon>
        <taxon>Metazoa</taxon>
        <taxon>Ecdysozoa</taxon>
        <taxon>Nematoda</taxon>
        <taxon>Chromadorea</taxon>
        <taxon>Rhabditida</taxon>
        <taxon>Spirurina</taxon>
        <taxon>Ascaridomorpha</taxon>
        <taxon>Ascaridoidea</taxon>
        <taxon>Ascarididae</taxon>
        <taxon>Ascaris</taxon>
    </lineage>
</organism>
<dbReference type="AlphaFoldDB" id="A0A9J2PN03"/>
<dbReference type="WBParaSite" id="ALUE_0001133201-mRNA-1">
    <property type="protein sequence ID" value="ALUE_0001133201-mRNA-1"/>
    <property type="gene ID" value="ALUE_0001133201"/>
</dbReference>
<proteinExistence type="predicted"/>
<keyword evidence="1" id="KW-0175">Coiled coil</keyword>
<evidence type="ECO:0000256" key="1">
    <source>
        <dbReference type="SAM" id="Coils"/>
    </source>
</evidence>
<feature type="coiled-coil region" evidence="1">
    <location>
        <begin position="59"/>
        <end position="111"/>
    </location>
</feature>
<evidence type="ECO:0000313" key="3">
    <source>
        <dbReference type="Proteomes" id="UP000036681"/>
    </source>
</evidence>
<feature type="region of interest" description="Disordered" evidence="2">
    <location>
        <begin position="1"/>
        <end position="24"/>
    </location>
</feature>
<sequence length="398" mass="45281">MDESPADDDQLERGSNVPDSPTGVIGTNFADVLHNRYRTANSESVRQLVVRVRVAEETAQLYRSENLRLKSELEKVRKTIEKNEALIEEQRNELHSRSSALEEALREKEKLAKVDPMRLASHLLKITEAGKLKEKSSSLEPVRLDAYTETDCVRLVDEQVGPSERLPKADAVLNDPMDIVTFNAIAEEKAKLRNEVFALETQLKLARIKIEQYALQQSRLRSLESRLTALSEINDRLIKENQFLKTASDSPLNSDTVDVAFNCETKIAELRAELERKTRQLEENCRTQQQLTATVESLKGEVEAMKHNHGSIASSSGVDRKAMPVEEKRVYEDEIARLRELLSKYEGENAASETTKIIHFRLNPLDLAHAEFRELGSSRKRKQVRFFKSSFFSAFIGK</sequence>
<protein>
    <submittedName>
        <fullName evidence="4">Protein CASP</fullName>
    </submittedName>
</protein>
<keyword evidence="3" id="KW-1185">Reference proteome</keyword>
<dbReference type="Proteomes" id="UP000036681">
    <property type="component" value="Unplaced"/>
</dbReference>
<feature type="coiled-coil region" evidence="1">
    <location>
        <begin position="182"/>
        <end position="355"/>
    </location>
</feature>
<feature type="compositionally biased region" description="Acidic residues" evidence="2">
    <location>
        <begin position="1"/>
        <end position="10"/>
    </location>
</feature>
<evidence type="ECO:0000256" key="2">
    <source>
        <dbReference type="SAM" id="MobiDB-lite"/>
    </source>
</evidence>